<dbReference type="EMBL" id="RXOE01000002">
    <property type="protein sequence ID" value="RTQ35504.1"/>
    <property type="molecule type" value="Genomic_DNA"/>
</dbReference>
<sequence length="79" mass="8472">MKIDIYEITSKPMSFVSVPAGADVTVAVPLDMELRPFRQGIDLDGARKPLALDTDEIKEQIARQGYALHAADISVAGGS</sequence>
<keyword evidence="2" id="KW-1185">Reference proteome</keyword>
<evidence type="ECO:0000313" key="1">
    <source>
        <dbReference type="EMBL" id="RTQ35504.1"/>
    </source>
</evidence>
<proteinExistence type="predicted"/>
<dbReference type="Proteomes" id="UP000267418">
    <property type="component" value="Unassembled WGS sequence"/>
</dbReference>
<dbReference type="OrthoDB" id="8537409at2"/>
<accession>A0A3S0GYV4</accession>
<comment type="caution">
    <text evidence="1">The sequence shown here is derived from an EMBL/GenBank/DDBJ whole genome shotgun (WGS) entry which is preliminary data.</text>
</comment>
<reference evidence="1 2" key="1">
    <citation type="submission" date="2018-12" db="EMBL/GenBank/DDBJ databases">
        <title>The genome of Variovorax gossypii DSM 100435.</title>
        <authorList>
            <person name="Gao J."/>
            <person name="Sun J."/>
        </authorList>
    </citation>
    <scope>NUCLEOTIDE SEQUENCE [LARGE SCALE GENOMIC DNA]</scope>
    <source>
        <strain evidence="1 2">DSM 100435</strain>
    </source>
</reference>
<name>A0A3S0GYV4_9BURK</name>
<dbReference type="AlphaFoldDB" id="A0A3S0GYV4"/>
<organism evidence="1 2">
    <name type="scientific">Variovorax gossypii</name>
    <dbReference type="NCBI Taxonomy" id="1679495"/>
    <lineage>
        <taxon>Bacteria</taxon>
        <taxon>Pseudomonadati</taxon>
        <taxon>Pseudomonadota</taxon>
        <taxon>Betaproteobacteria</taxon>
        <taxon>Burkholderiales</taxon>
        <taxon>Comamonadaceae</taxon>
        <taxon>Variovorax</taxon>
    </lineage>
</organism>
<gene>
    <name evidence="1" type="ORF">EJP69_14175</name>
</gene>
<protein>
    <submittedName>
        <fullName evidence="1">Uncharacterized protein</fullName>
    </submittedName>
</protein>
<evidence type="ECO:0000313" key="2">
    <source>
        <dbReference type="Proteomes" id="UP000267418"/>
    </source>
</evidence>
<dbReference type="RefSeq" id="WP_126470732.1">
    <property type="nucleotide sequence ID" value="NZ_RXOE01000002.1"/>
</dbReference>